<dbReference type="InParanoid" id="B3RPI6"/>
<evidence type="ECO:0000256" key="2">
    <source>
        <dbReference type="PROSITE-ProRule" id="PRU00176"/>
    </source>
</evidence>
<dbReference type="EMBL" id="DS985242">
    <property type="protein sequence ID" value="EDV28194.1"/>
    <property type="molecule type" value="Genomic_DNA"/>
</dbReference>
<accession>B3RPI6</accession>
<dbReference type="GO" id="GO:0043024">
    <property type="term" value="F:ribosomal small subunit binding"/>
    <property type="evidence" value="ECO:0000318"/>
    <property type="project" value="GO_Central"/>
</dbReference>
<dbReference type="InterPro" id="IPR012677">
    <property type="entry name" value="Nucleotide-bd_a/b_plait_sf"/>
</dbReference>
<keyword evidence="6" id="KW-1185">Reference proteome</keyword>
<dbReference type="STRING" id="10228.B3RPI6"/>
<feature type="compositionally biased region" description="Acidic residues" evidence="3">
    <location>
        <begin position="495"/>
        <end position="506"/>
    </location>
</feature>
<dbReference type="PANTHER" id="PTHR23236">
    <property type="entry name" value="EUKARYOTIC TRANSLATION INITIATION FACTOR 4B/4H"/>
    <property type="match status" value="1"/>
</dbReference>
<evidence type="ECO:0000259" key="4">
    <source>
        <dbReference type="PROSITE" id="PS50102"/>
    </source>
</evidence>
<dbReference type="InterPro" id="IPR035979">
    <property type="entry name" value="RBD_domain_sf"/>
</dbReference>
<dbReference type="OMA" id="RAAIPYK"/>
<feature type="compositionally biased region" description="Basic and acidic residues" evidence="3">
    <location>
        <begin position="169"/>
        <end position="201"/>
    </location>
</feature>
<feature type="domain" description="RRM" evidence="4">
    <location>
        <begin position="92"/>
        <end position="168"/>
    </location>
</feature>
<feature type="compositionally biased region" description="Basic and acidic residues" evidence="3">
    <location>
        <begin position="278"/>
        <end position="305"/>
    </location>
</feature>
<dbReference type="PROSITE" id="PS50102">
    <property type="entry name" value="RRM"/>
    <property type="match status" value="1"/>
</dbReference>
<dbReference type="Pfam" id="PF00076">
    <property type="entry name" value="RRM_1"/>
    <property type="match status" value="1"/>
</dbReference>
<evidence type="ECO:0000256" key="1">
    <source>
        <dbReference type="ARBA" id="ARBA00022884"/>
    </source>
</evidence>
<dbReference type="GeneID" id="6750693"/>
<dbReference type="GO" id="GO:0034057">
    <property type="term" value="F:RNA strand-exchange activity"/>
    <property type="evidence" value="ECO:0000318"/>
    <property type="project" value="GO_Central"/>
</dbReference>
<dbReference type="Gene3D" id="3.30.70.330">
    <property type="match status" value="1"/>
</dbReference>
<dbReference type="HOGENOM" id="CLU_680205_0_0_1"/>
<feature type="compositionally biased region" description="Basic and acidic residues" evidence="3">
    <location>
        <begin position="386"/>
        <end position="406"/>
    </location>
</feature>
<dbReference type="PANTHER" id="PTHR23236:SF2">
    <property type="entry name" value="EUKARYOTIC TRANSLATION INITIATION FACTOR 4B"/>
    <property type="match status" value="1"/>
</dbReference>
<dbReference type="OrthoDB" id="1748655at2759"/>
<feature type="compositionally biased region" description="Basic and acidic residues" evidence="3">
    <location>
        <begin position="468"/>
        <end position="479"/>
    </location>
</feature>
<dbReference type="KEGG" id="tad:TRIADDRAFT_53556"/>
<feature type="compositionally biased region" description="Basic and acidic residues" evidence="3">
    <location>
        <begin position="313"/>
        <end position="350"/>
    </location>
</feature>
<feature type="compositionally biased region" description="Basic and acidic residues" evidence="3">
    <location>
        <begin position="361"/>
        <end position="371"/>
    </location>
</feature>
<dbReference type="SMART" id="SM00360">
    <property type="entry name" value="RRM"/>
    <property type="match status" value="1"/>
</dbReference>
<evidence type="ECO:0000256" key="3">
    <source>
        <dbReference type="SAM" id="MobiDB-lite"/>
    </source>
</evidence>
<gene>
    <name evidence="5" type="ORF">TRIADDRAFT_53556</name>
</gene>
<dbReference type="InterPro" id="IPR033107">
    <property type="entry name" value="EIF-4B_RRM"/>
</dbReference>
<dbReference type="GO" id="GO:0033592">
    <property type="term" value="F:RNA strand annealing activity"/>
    <property type="evidence" value="ECO:0000318"/>
    <property type="project" value="GO_Central"/>
</dbReference>
<evidence type="ECO:0000313" key="5">
    <source>
        <dbReference type="EMBL" id="EDV28194.1"/>
    </source>
</evidence>
<evidence type="ECO:0000313" key="6">
    <source>
        <dbReference type="Proteomes" id="UP000009022"/>
    </source>
</evidence>
<feature type="compositionally biased region" description="Basic residues" evidence="3">
    <location>
        <begin position="452"/>
        <end position="467"/>
    </location>
</feature>
<dbReference type="PhylomeDB" id="B3RPI6"/>
<name>B3RPI6_TRIAD</name>
<dbReference type="InterPro" id="IPR000504">
    <property type="entry name" value="RRM_dom"/>
</dbReference>
<sequence length="506" mass="57180">MATTPASGKKSKKMKGKTVNLTEFLADGNDGKVANILTQRKTSDWSEKDDSRGYEDRRSQPTIDTSMLPTAPKAARALAGIDRSRLPTKPPFTAYIANLPYDVTEEDITQFFKDSKVNSVRLPKGTTDGRPRGFGYTEFEDLESLVNAMSLNDQLLKNRKIRVDIAGGDNDRNNFNDRGSRGSHHDRYDRGERSTDSDNWRRAGPPTEDFRSNRRQYDRDDDRFAGVGSRYNDGGSSFRGREDRFGSGNRRYNDFESSGRGRRNYDRGGFGGRSSRYNGDDGKRRGFDNFRSSRFENGDERRNYDVDNVDGGRQSREDNDSVRRDTERAESSDNTKQGDYEEKKEKDAPQRRALNLKPRSKPIENKEEEVNRSSSIFGSARPVDTAAKEREIEERLAVAKDQTSKDDDQEAADKTTSADQDQDDDNSRDDKSSDKRYGFSSDGNSRGFGGRGRGRGSRGGGRGRKPYRPVELKKYEEPPKPVFSQESKFAALVGDESEGEDDERKE</sequence>
<feature type="compositionally biased region" description="Basic and acidic residues" evidence="3">
    <location>
        <begin position="239"/>
        <end position="266"/>
    </location>
</feature>
<keyword evidence="1 2" id="KW-0694">RNA-binding</keyword>
<proteinExistence type="predicted"/>
<dbReference type="SUPFAM" id="SSF54928">
    <property type="entry name" value="RNA-binding domain, RBD"/>
    <property type="match status" value="1"/>
</dbReference>
<protein>
    <recommendedName>
        <fullName evidence="4">RRM domain-containing protein</fullName>
    </recommendedName>
</protein>
<feature type="compositionally biased region" description="Basic and acidic residues" evidence="3">
    <location>
        <begin position="208"/>
        <end position="224"/>
    </location>
</feature>
<feature type="region of interest" description="Disordered" evidence="3">
    <location>
        <begin position="166"/>
        <end position="506"/>
    </location>
</feature>
<feature type="compositionally biased region" description="Basic and acidic residues" evidence="3">
    <location>
        <begin position="428"/>
        <end position="437"/>
    </location>
</feature>
<dbReference type="RefSeq" id="XP_002110028.1">
    <property type="nucleotide sequence ID" value="XM_002109992.1"/>
</dbReference>
<dbReference type="CDD" id="cd12402">
    <property type="entry name" value="RRM_eIF4B"/>
    <property type="match status" value="1"/>
</dbReference>
<dbReference type="GO" id="GO:0097010">
    <property type="term" value="P:eukaryotic translation initiation factor 4F complex assembly"/>
    <property type="evidence" value="ECO:0000318"/>
    <property type="project" value="GO_Central"/>
</dbReference>
<dbReference type="GO" id="GO:0001731">
    <property type="term" value="P:formation of translation preinitiation complex"/>
    <property type="evidence" value="ECO:0000318"/>
    <property type="project" value="GO_Central"/>
</dbReference>
<dbReference type="CTD" id="6750693"/>
<dbReference type="Proteomes" id="UP000009022">
    <property type="component" value="Unassembled WGS sequence"/>
</dbReference>
<feature type="compositionally biased region" description="Basic and acidic residues" evidence="3">
    <location>
        <begin position="41"/>
        <end position="59"/>
    </location>
</feature>
<dbReference type="AlphaFoldDB" id="B3RPI6"/>
<reference evidence="5 6" key="1">
    <citation type="journal article" date="2008" name="Nature">
        <title>The Trichoplax genome and the nature of placozoans.</title>
        <authorList>
            <person name="Srivastava M."/>
            <person name="Begovic E."/>
            <person name="Chapman J."/>
            <person name="Putnam N.H."/>
            <person name="Hellsten U."/>
            <person name="Kawashima T."/>
            <person name="Kuo A."/>
            <person name="Mitros T."/>
            <person name="Salamov A."/>
            <person name="Carpenter M.L."/>
            <person name="Signorovitch A.Y."/>
            <person name="Moreno M.A."/>
            <person name="Kamm K."/>
            <person name="Grimwood J."/>
            <person name="Schmutz J."/>
            <person name="Shapiro H."/>
            <person name="Grigoriev I.V."/>
            <person name="Buss L.W."/>
            <person name="Schierwater B."/>
            <person name="Dellaporta S.L."/>
            <person name="Rokhsar D.S."/>
        </authorList>
    </citation>
    <scope>NUCLEOTIDE SEQUENCE [LARGE SCALE GENOMIC DNA]</scope>
    <source>
        <strain evidence="5 6">Grell-BS-1999</strain>
    </source>
</reference>
<dbReference type="FunFam" id="3.30.70.330:FF:000652">
    <property type="entry name" value="Eukaryotic translation initiation factor 4B"/>
    <property type="match status" value="1"/>
</dbReference>
<organism evidence="5 6">
    <name type="scientific">Trichoplax adhaerens</name>
    <name type="common">Trichoplax reptans</name>
    <dbReference type="NCBI Taxonomy" id="10228"/>
    <lineage>
        <taxon>Eukaryota</taxon>
        <taxon>Metazoa</taxon>
        <taxon>Placozoa</taxon>
        <taxon>Uniplacotomia</taxon>
        <taxon>Trichoplacea</taxon>
        <taxon>Trichoplacidae</taxon>
        <taxon>Trichoplax</taxon>
    </lineage>
</organism>
<feature type="region of interest" description="Disordered" evidence="3">
    <location>
        <begin position="38"/>
        <end position="70"/>
    </location>
</feature>
<dbReference type="eggNOG" id="KOG0118">
    <property type="taxonomic scope" value="Eukaryota"/>
</dbReference>